<dbReference type="SUPFAM" id="SSF46785">
    <property type="entry name" value="Winged helix' DNA-binding domain"/>
    <property type="match status" value="1"/>
</dbReference>
<accession>A0A2P8DEI7</accession>
<evidence type="ECO:0000256" key="2">
    <source>
        <dbReference type="ARBA" id="ARBA00023125"/>
    </source>
</evidence>
<dbReference type="AlphaFoldDB" id="A0A2P8DEI7"/>
<feature type="domain" description="HTH gntR-type" evidence="4">
    <location>
        <begin position="1"/>
        <end position="69"/>
    </location>
</feature>
<dbReference type="PRINTS" id="PR00035">
    <property type="entry name" value="HTHGNTR"/>
</dbReference>
<dbReference type="InterPro" id="IPR011663">
    <property type="entry name" value="UTRA"/>
</dbReference>
<evidence type="ECO:0000256" key="1">
    <source>
        <dbReference type="ARBA" id="ARBA00023015"/>
    </source>
</evidence>
<evidence type="ECO:0000259" key="4">
    <source>
        <dbReference type="PROSITE" id="PS50949"/>
    </source>
</evidence>
<dbReference type="PANTHER" id="PTHR44846:SF17">
    <property type="entry name" value="GNTR-FAMILY TRANSCRIPTIONAL REGULATOR"/>
    <property type="match status" value="1"/>
</dbReference>
<keyword evidence="6" id="KW-1185">Reference proteome</keyword>
<evidence type="ECO:0000313" key="5">
    <source>
        <dbReference type="EMBL" id="PSK95641.1"/>
    </source>
</evidence>
<keyword evidence="2" id="KW-0238">DNA-binding</keyword>
<dbReference type="Proteomes" id="UP000240542">
    <property type="component" value="Unassembled WGS sequence"/>
</dbReference>
<dbReference type="InterPro" id="IPR036388">
    <property type="entry name" value="WH-like_DNA-bd_sf"/>
</dbReference>
<dbReference type="Pfam" id="PF07702">
    <property type="entry name" value="UTRA"/>
    <property type="match status" value="1"/>
</dbReference>
<dbReference type="InterPro" id="IPR050679">
    <property type="entry name" value="Bact_HTH_transcr_reg"/>
</dbReference>
<dbReference type="InterPro" id="IPR028978">
    <property type="entry name" value="Chorismate_lyase_/UTRA_dom_sf"/>
</dbReference>
<reference evidence="5 6" key="1">
    <citation type="submission" date="2018-03" db="EMBL/GenBank/DDBJ databases">
        <title>Genomic Encyclopedia of Archaeal and Bacterial Type Strains, Phase II (KMG-II): from individual species to whole genera.</title>
        <authorList>
            <person name="Goeker M."/>
        </authorList>
    </citation>
    <scope>NUCLEOTIDE SEQUENCE [LARGE SCALE GENOMIC DNA]</scope>
    <source>
        <strain evidence="5 6">DSM 45312</strain>
    </source>
</reference>
<dbReference type="InterPro" id="IPR000524">
    <property type="entry name" value="Tscrpt_reg_HTH_GntR"/>
</dbReference>
<gene>
    <name evidence="5" type="ORF">CLV63_11474</name>
</gene>
<dbReference type="PROSITE" id="PS50949">
    <property type="entry name" value="HTH_GNTR"/>
    <property type="match status" value="1"/>
</dbReference>
<dbReference type="SUPFAM" id="SSF64288">
    <property type="entry name" value="Chorismate lyase-like"/>
    <property type="match status" value="1"/>
</dbReference>
<evidence type="ECO:0000313" key="6">
    <source>
        <dbReference type="Proteomes" id="UP000240542"/>
    </source>
</evidence>
<keyword evidence="3" id="KW-0804">Transcription</keyword>
<dbReference type="InterPro" id="IPR036390">
    <property type="entry name" value="WH_DNA-bd_sf"/>
</dbReference>
<sequence length="250" mass="27472">MARWETITGELREAIIRGEIAPGTTLPRETDLEERYGASRTTVRRAVEELEAEGLVEKVRRRGTVVRRSPARTRLTRSRRVYRDDIGYFFDRTAQGWRALETPTITRVPAPADVARLLGVEPGGDVTARSRIMGEPDTGEATQVAVSYLSPDAVAELPVLAEPDTGPGGIYDRMEEAGHSPLEWEEAISARMPSPEEARLLALAPGVPVLRIVRTTRTPGGRVLEVNATVLSAERFEIGYAIDRDTSATP</sequence>
<dbReference type="OrthoDB" id="120836at2"/>
<name>A0A2P8DEI7_9ACTN</name>
<dbReference type="SMART" id="SM00345">
    <property type="entry name" value="HTH_GNTR"/>
    <property type="match status" value="1"/>
</dbReference>
<comment type="caution">
    <text evidence="5">The sequence shown here is derived from an EMBL/GenBank/DDBJ whole genome shotgun (WGS) entry which is preliminary data.</text>
</comment>
<dbReference type="GO" id="GO:0003700">
    <property type="term" value="F:DNA-binding transcription factor activity"/>
    <property type="evidence" value="ECO:0007669"/>
    <property type="project" value="InterPro"/>
</dbReference>
<keyword evidence="1" id="KW-0805">Transcription regulation</keyword>
<dbReference type="Gene3D" id="1.10.10.10">
    <property type="entry name" value="Winged helix-like DNA-binding domain superfamily/Winged helix DNA-binding domain"/>
    <property type="match status" value="1"/>
</dbReference>
<protein>
    <submittedName>
        <fullName evidence="5">GntR family transcriptional regulator</fullName>
    </submittedName>
</protein>
<dbReference type="EMBL" id="PYGA01000014">
    <property type="protein sequence ID" value="PSK95641.1"/>
    <property type="molecule type" value="Genomic_DNA"/>
</dbReference>
<evidence type="ECO:0000256" key="3">
    <source>
        <dbReference type="ARBA" id="ARBA00023163"/>
    </source>
</evidence>
<dbReference type="GO" id="GO:0003677">
    <property type="term" value="F:DNA binding"/>
    <property type="evidence" value="ECO:0007669"/>
    <property type="project" value="UniProtKB-KW"/>
</dbReference>
<dbReference type="PANTHER" id="PTHR44846">
    <property type="entry name" value="MANNOSYL-D-GLYCERATE TRANSPORT/METABOLISM SYSTEM REPRESSOR MNGR-RELATED"/>
    <property type="match status" value="1"/>
</dbReference>
<dbReference type="RefSeq" id="WP_106584575.1">
    <property type="nucleotide sequence ID" value="NZ_PYGA01000014.1"/>
</dbReference>
<dbReference type="GO" id="GO:0045892">
    <property type="term" value="P:negative regulation of DNA-templated transcription"/>
    <property type="evidence" value="ECO:0007669"/>
    <property type="project" value="TreeGrafter"/>
</dbReference>
<dbReference type="SMART" id="SM00866">
    <property type="entry name" value="UTRA"/>
    <property type="match status" value="1"/>
</dbReference>
<dbReference type="CDD" id="cd07377">
    <property type="entry name" value="WHTH_GntR"/>
    <property type="match status" value="1"/>
</dbReference>
<proteinExistence type="predicted"/>
<organism evidence="5 6">
    <name type="scientific">Murinocardiopsis flavida</name>
    <dbReference type="NCBI Taxonomy" id="645275"/>
    <lineage>
        <taxon>Bacteria</taxon>
        <taxon>Bacillati</taxon>
        <taxon>Actinomycetota</taxon>
        <taxon>Actinomycetes</taxon>
        <taxon>Streptosporangiales</taxon>
        <taxon>Nocardiopsidaceae</taxon>
        <taxon>Murinocardiopsis</taxon>
    </lineage>
</organism>
<dbReference type="Gene3D" id="3.40.1410.10">
    <property type="entry name" value="Chorismate lyase-like"/>
    <property type="match status" value="1"/>
</dbReference>
<dbReference type="Pfam" id="PF00392">
    <property type="entry name" value="GntR"/>
    <property type="match status" value="1"/>
</dbReference>